<dbReference type="Proteomes" id="UP000546213">
    <property type="component" value="Unassembled WGS sequence"/>
</dbReference>
<accession>A0A8H5P7G2</accession>
<evidence type="ECO:0000313" key="2">
    <source>
        <dbReference type="Proteomes" id="UP000546213"/>
    </source>
</evidence>
<gene>
    <name evidence="1" type="ORF">FPCIR_6069</name>
</gene>
<protein>
    <recommendedName>
        <fullName evidence="3">Fungal N-terminal domain-containing protein</fullName>
    </recommendedName>
</protein>
<evidence type="ECO:0008006" key="3">
    <source>
        <dbReference type="Google" id="ProtNLM"/>
    </source>
</evidence>
<sequence>MEPISLAFEITSLSMQLVGMVKTIKELVTSYRSAAQVLEELCLRLDTIETICDCLGASLSQASSSTQKPELLPLLNSLKRSVQECYGKVSNVSQVIAKVNAKLESTCNPFMSLGVSFLRYRPELTTYVDSLDSSLSLLHGIMAAISFSQESVMSMPVNHSSPRSAHLPPMPEFDATNHSVPPQEISKDLIKRWRHQCSSLVILQKTQKSRIQDLNASNTQSSILTQESSTFTFGSSLLNTYIQLSIMRGSLAPFSVRLRIPRVLLISEDATGVGESVRKAFDSDDLQATQDLFSQGLLNTATAVTYTEYNPEDEASLLGLGKSLQSRKIFNFLKFQMDLSEPRNHAARCFFPYRTPRSDEAFACILEYIHVRQALLTPAEFGILLWISKARQITACVEACRQCFPYNWDRFDDVILTELEDWAPLFTDIVARGQDVLTNPRYHQFTGTVRFILWCAFDPDDAWYHVCRWVDMLELAQVDVTDYLKAATKYCSENWVEAKS</sequence>
<organism evidence="1 2">
    <name type="scientific">Fusarium pseudocircinatum</name>
    <dbReference type="NCBI Taxonomy" id="56676"/>
    <lineage>
        <taxon>Eukaryota</taxon>
        <taxon>Fungi</taxon>
        <taxon>Dikarya</taxon>
        <taxon>Ascomycota</taxon>
        <taxon>Pezizomycotina</taxon>
        <taxon>Sordariomycetes</taxon>
        <taxon>Hypocreomycetidae</taxon>
        <taxon>Hypocreales</taxon>
        <taxon>Nectriaceae</taxon>
        <taxon>Fusarium</taxon>
        <taxon>Fusarium fujikuroi species complex</taxon>
    </lineage>
</organism>
<dbReference type="AlphaFoldDB" id="A0A8H5P7G2"/>
<reference evidence="1 2" key="1">
    <citation type="submission" date="2020-05" db="EMBL/GenBank/DDBJ databases">
        <title>Identification and distribution of gene clusters putatively required for synthesis of sphingolipid metabolism inhibitors in phylogenetically diverse species of the filamentous fungus Fusarium.</title>
        <authorList>
            <person name="Kim H.-S."/>
            <person name="Busman M."/>
            <person name="Brown D.W."/>
            <person name="Divon H."/>
            <person name="Uhlig S."/>
            <person name="Proctor R.H."/>
        </authorList>
    </citation>
    <scope>NUCLEOTIDE SEQUENCE [LARGE SCALE GENOMIC DNA]</scope>
    <source>
        <strain evidence="1 2">NRRL 36939</strain>
    </source>
</reference>
<dbReference type="OrthoDB" id="270167at2759"/>
<dbReference type="EMBL" id="JAAOAS010000129">
    <property type="protein sequence ID" value="KAF5591426.1"/>
    <property type="molecule type" value="Genomic_DNA"/>
</dbReference>
<proteinExistence type="predicted"/>
<comment type="caution">
    <text evidence="1">The sequence shown here is derived from an EMBL/GenBank/DDBJ whole genome shotgun (WGS) entry which is preliminary data.</text>
</comment>
<name>A0A8H5P7G2_9HYPO</name>
<evidence type="ECO:0000313" key="1">
    <source>
        <dbReference type="EMBL" id="KAF5591426.1"/>
    </source>
</evidence>
<keyword evidence="2" id="KW-1185">Reference proteome</keyword>